<dbReference type="PRINTS" id="PR00111">
    <property type="entry name" value="ABHYDROLASE"/>
</dbReference>
<dbReference type="Pfam" id="PF13715">
    <property type="entry name" value="CarbopepD_reg_2"/>
    <property type="match status" value="1"/>
</dbReference>
<accession>A0ABP7SE69</accession>
<evidence type="ECO:0000313" key="3">
    <source>
        <dbReference type="Proteomes" id="UP001500567"/>
    </source>
</evidence>
<dbReference type="Proteomes" id="UP001500567">
    <property type="component" value="Unassembled WGS sequence"/>
</dbReference>
<dbReference type="InterPro" id="IPR008969">
    <property type="entry name" value="CarboxyPept-like_regulatory"/>
</dbReference>
<keyword evidence="3" id="KW-1185">Reference proteome</keyword>
<gene>
    <name evidence="2" type="ORF">GCM10022408_23660</name>
</gene>
<comment type="caution">
    <text evidence="2">The sequence shown here is derived from an EMBL/GenBank/DDBJ whole genome shotgun (WGS) entry which is preliminary data.</text>
</comment>
<evidence type="ECO:0000313" key="2">
    <source>
        <dbReference type="EMBL" id="GAA4010599.1"/>
    </source>
</evidence>
<dbReference type="InterPro" id="IPR000073">
    <property type="entry name" value="AB_hydrolase_1"/>
</dbReference>
<organism evidence="2 3">
    <name type="scientific">Hymenobacter fastidiosus</name>
    <dbReference type="NCBI Taxonomy" id="486264"/>
    <lineage>
        <taxon>Bacteria</taxon>
        <taxon>Pseudomonadati</taxon>
        <taxon>Bacteroidota</taxon>
        <taxon>Cytophagia</taxon>
        <taxon>Cytophagales</taxon>
        <taxon>Hymenobacteraceae</taxon>
        <taxon>Hymenobacter</taxon>
    </lineage>
</organism>
<dbReference type="PANTHER" id="PTHR46331:SF2">
    <property type="entry name" value="VALACYCLOVIR HYDROLASE"/>
    <property type="match status" value="1"/>
</dbReference>
<proteinExistence type="predicted"/>
<reference evidence="3" key="1">
    <citation type="journal article" date="2019" name="Int. J. Syst. Evol. Microbiol.">
        <title>The Global Catalogue of Microorganisms (GCM) 10K type strain sequencing project: providing services to taxonomists for standard genome sequencing and annotation.</title>
        <authorList>
            <consortium name="The Broad Institute Genomics Platform"/>
            <consortium name="The Broad Institute Genome Sequencing Center for Infectious Disease"/>
            <person name="Wu L."/>
            <person name="Ma J."/>
        </authorList>
    </citation>
    <scope>NUCLEOTIDE SEQUENCE [LARGE SCALE GENOMIC DNA]</scope>
    <source>
        <strain evidence="3">JCM 17224</strain>
    </source>
</reference>
<dbReference type="SUPFAM" id="SSF49464">
    <property type="entry name" value="Carboxypeptidase regulatory domain-like"/>
    <property type="match status" value="1"/>
</dbReference>
<feature type="domain" description="AB hydrolase-1" evidence="1">
    <location>
        <begin position="344"/>
        <end position="465"/>
    </location>
</feature>
<dbReference type="SUPFAM" id="SSF53474">
    <property type="entry name" value="alpha/beta-Hydrolases"/>
    <property type="match status" value="1"/>
</dbReference>
<protein>
    <recommendedName>
        <fullName evidence="1">AB hydrolase-1 domain-containing protein</fullName>
    </recommendedName>
</protein>
<dbReference type="InterPro" id="IPR029058">
    <property type="entry name" value="AB_hydrolase_fold"/>
</dbReference>
<sequence length="558" mass="60911">MLLLGFGARAQNRLLEGQVVDQVSQAPVPFATLGIPNQPLGSVADAQGNFRFAVPAAIADTARLIVSCIGYESAPVAGLSFRGGRQRVALRPAPVSLGGVTVRAGRVKTKTFGRTGAATFMTAGLYTEPDLVRDELAKEQGTIIRLDQECLLRDVNLHVAFNRFRWVRFRLNLYSVTDGRPDQPLLTQDVTFTVAQPRGWVKVDLSPYHILLRGHRQVAVTLQWLQSEAVPGTPKAFALSAIPTPGQRILFRDKSQDRWREVRPGQLSLYLTADSYADSGPAKDAPAAAPEYVLPDSLKYLQFLENPPPGQVATRRYGDSLAAGHYVAVRGARLYYEQYGQGAPLLLLHGNGQSIAAFHRQIGELARHFRVIAVDTRAHGKSRDTTTGALSYDLFAADIHQLLGALQLGKVNILGWSDGGNTALTLALAHPESVNRMVIMGANLFPTAQALAPGVLEDFRRQLQTRSARPDTAAQTQTRLLHLLLEEPRLAFTDLHAITAPTLVLAGQYDVVRDAHTRAIAQHIAGAQLVVFADASHNAPQEIPLRFNQTVLDFLRQP</sequence>
<dbReference type="Pfam" id="PF00561">
    <property type="entry name" value="Abhydrolase_1"/>
    <property type="match status" value="1"/>
</dbReference>
<evidence type="ECO:0000259" key="1">
    <source>
        <dbReference type="Pfam" id="PF00561"/>
    </source>
</evidence>
<name>A0ABP7SE69_9BACT</name>
<dbReference type="Gene3D" id="3.40.50.1820">
    <property type="entry name" value="alpha/beta hydrolase"/>
    <property type="match status" value="1"/>
</dbReference>
<dbReference type="EMBL" id="BAABDJ010000024">
    <property type="protein sequence ID" value="GAA4010599.1"/>
    <property type="molecule type" value="Genomic_DNA"/>
</dbReference>
<dbReference type="PANTHER" id="PTHR46331">
    <property type="entry name" value="VALACYCLOVIR HYDROLASE"/>
    <property type="match status" value="1"/>
</dbReference>